<dbReference type="Proteomes" id="UP001168640">
    <property type="component" value="Unassembled WGS sequence"/>
</dbReference>
<comment type="caution">
    <text evidence="6">The sequence shown here is derived from an EMBL/GenBank/DDBJ whole genome shotgun (WGS) entry which is preliminary data.</text>
</comment>
<evidence type="ECO:0000259" key="5">
    <source>
        <dbReference type="Pfam" id="PF12867"/>
    </source>
</evidence>
<dbReference type="PANTHER" id="PTHR23150:SF36">
    <property type="entry name" value="HERCYNINE OXYGENASE"/>
    <property type="match status" value="1"/>
</dbReference>
<feature type="domain" description="Sulfatase-modifying factor enzyme-like" evidence="4">
    <location>
        <begin position="179"/>
        <end position="452"/>
    </location>
</feature>
<dbReference type="SUPFAM" id="SSF109854">
    <property type="entry name" value="DinB/YfiT-like putative metalloenzymes"/>
    <property type="match status" value="1"/>
</dbReference>
<comment type="pathway">
    <text evidence="3">Amino-acid biosynthesis; ergothioneine biosynthesis.</text>
</comment>
<reference evidence="6" key="1">
    <citation type="submission" date="2023-07" db="EMBL/GenBank/DDBJ databases">
        <title>Marinobacter sp. chi1 genome sequencing and assembly.</title>
        <authorList>
            <person name="Park S."/>
        </authorList>
    </citation>
    <scope>NUCLEOTIDE SEQUENCE</scope>
    <source>
        <strain evidence="6">Chi1</strain>
    </source>
</reference>
<dbReference type="PANTHER" id="PTHR23150">
    <property type="entry name" value="SULFATASE MODIFYING FACTOR 1, 2"/>
    <property type="match status" value="1"/>
</dbReference>
<evidence type="ECO:0000313" key="7">
    <source>
        <dbReference type="Proteomes" id="UP001168640"/>
    </source>
</evidence>
<dbReference type="InterPro" id="IPR034660">
    <property type="entry name" value="DinB/YfiT-like"/>
</dbReference>
<dbReference type="Pfam" id="PF03781">
    <property type="entry name" value="FGE-sulfatase"/>
    <property type="match status" value="1"/>
</dbReference>
<dbReference type="Gene3D" id="1.20.120.450">
    <property type="entry name" value="dinb family like domain"/>
    <property type="match status" value="1"/>
</dbReference>
<gene>
    <name evidence="6" type="primary">senA</name>
    <name evidence="6" type="ORF">QVZ43_04745</name>
</gene>
<dbReference type="NCBIfam" id="NF041186">
    <property type="entry name" value="SenA"/>
    <property type="match status" value="1"/>
</dbReference>
<feature type="domain" description="DinB-like" evidence="5">
    <location>
        <begin position="21"/>
        <end position="128"/>
    </location>
</feature>
<dbReference type="Pfam" id="PF12867">
    <property type="entry name" value="DinB_2"/>
    <property type="match status" value="1"/>
</dbReference>
<keyword evidence="2" id="KW-0408">Iron</keyword>
<evidence type="ECO:0000259" key="4">
    <source>
        <dbReference type="Pfam" id="PF03781"/>
    </source>
</evidence>
<proteinExistence type="predicted"/>
<organism evidence="6 7">
    <name type="scientific">Marinobacter suaedae</name>
    <dbReference type="NCBI Taxonomy" id="3057675"/>
    <lineage>
        <taxon>Bacteria</taxon>
        <taxon>Pseudomonadati</taxon>
        <taxon>Pseudomonadota</taxon>
        <taxon>Gammaproteobacteria</taxon>
        <taxon>Pseudomonadales</taxon>
        <taxon>Marinobacteraceae</taxon>
        <taxon>Marinobacter</taxon>
    </lineage>
</organism>
<dbReference type="SUPFAM" id="SSF56436">
    <property type="entry name" value="C-type lectin-like"/>
    <property type="match status" value="1"/>
</dbReference>
<dbReference type="EMBL" id="JAUMIS010000001">
    <property type="protein sequence ID" value="MDO3721018.1"/>
    <property type="molecule type" value="Genomic_DNA"/>
</dbReference>
<dbReference type="InterPro" id="IPR016187">
    <property type="entry name" value="CTDL_fold"/>
</dbReference>
<dbReference type="Gene3D" id="3.90.1580.10">
    <property type="entry name" value="paralog of FGE (formylglycine-generating enzyme)"/>
    <property type="match status" value="1"/>
</dbReference>
<sequence>MGEMNAIDAVETWRNTLLADLERSRQRTRALITSLPDEKLDVPYHPGVNPPLWEMGHSAFFYEVFVFNLLDGTPSVDPSMDDLWDSFHIEHRDRWNREFFPGREQTLAYFDTIYYRVAERIRSTPLDNQALYLNRYSVFHQNMHIESMTWCRQTVGYPATPDATFERPAPGAPVPGDAEIPAGRWVIGMPDASPRYPMEDFAFDNEKPRFEVEMDAFAIARQPVSSGEYLAFVEDGGYRKPGLWSFGGRKWLETEVDVALVHGSTEPMPRAPLHPLYWRWHDNAWQERVFDRWQPLNLDAPAKHLTYWEAEAYCQWAGRRLPTEFEWEVAALANRPGETFRRFPWGNEYPDKHLADLDALCMGQNPVFDYPESDSPFGCRQMIGSVWEWTSNQFLPYDGFKVDMYPFMSTLQFGDHKVSRGGSCATSSCLIRGTYRQAYLPLRNDVYTGFRTCAR</sequence>
<protein>
    <submittedName>
        <fullName evidence="6">Selenoneine synthase SenA</fullName>
    </submittedName>
</protein>
<dbReference type="InterPro" id="IPR042095">
    <property type="entry name" value="SUMF_sf"/>
</dbReference>
<evidence type="ECO:0000313" key="6">
    <source>
        <dbReference type="EMBL" id="MDO3721018.1"/>
    </source>
</evidence>
<evidence type="ECO:0000256" key="3">
    <source>
        <dbReference type="ARBA" id="ARBA00037882"/>
    </source>
</evidence>
<dbReference type="RefSeq" id="WP_302909058.1">
    <property type="nucleotide sequence ID" value="NZ_JAUMIS010000001.1"/>
</dbReference>
<keyword evidence="7" id="KW-1185">Reference proteome</keyword>
<evidence type="ECO:0000256" key="1">
    <source>
        <dbReference type="ARBA" id="ARBA00023002"/>
    </source>
</evidence>
<accession>A0ABT8VYE9</accession>
<name>A0ABT8VYE9_9GAMM</name>
<dbReference type="InterPro" id="IPR051043">
    <property type="entry name" value="Sulfatase_Mod_Factor_Kinase"/>
</dbReference>
<dbReference type="InterPro" id="IPR005532">
    <property type="entry name" value="SUMF_dom"/>
</dbReference>
<evidence type="ECO:0000256" key="2">
    <source>
        <dbReference type="ARBA" id="ARBA00023004"/>
    </source>
</evidence>
<keyword evidence="1" id="KW-0560">Oxidoreductase</keyword>
<dbReference type="InterPro" id="IPR024775">
    <property type="entry name" value="DinB-like"/>
</dbReference>